<evidence type="ECO:0000256" key="5">
    <source>
        <dbReference type="ARBA" id="ARBA00049233"/>
    </source>
</evidence>
<dbReference type="SUPFAM" id="SSF51735">
    <property type="entry name" value="NAD(P)-binding Rossmann-fold domains"/>
    <property type="match status" value="1"/>
</dbReference>
<comment type="catalytic activity">
    <reaction evidence="5">
        <text>D-xylose + NADP(+) = D-xylono-1,5-lactone + NADPH + H(+)</text>
        <dbReference type="Rhea" id="RHEA:22000"/>
        <dbReference type="ChEBI" id="CHEBI:15378"/>
        <dbReference type="ChEBI" id="CHEBI:15867"/>
        <dbReference type="ChEBI" id="CHEBI:53455"/>
        <dbReference type="ChEBI" id="CHEBI:57783"/>
        <dbReference type="ChEBI" id="CHEBI:58349"/>
        <dbReference type="EC" id="1.1.1.179"/>
    </reaction>
</comment>
<name>A0ABN9V1L8_9DINO</name>
<reference evidence="8" key="1">
    <citation type="submission" date="2023-10" db="EMBL/GenBank/DDBJ databases">
        <authorList>
            <person name="Chen Y."/>
            <person name="Shah S."/>
            <person name="Dougan E. K."/>
            <person name="Thang M."/>
            <person name="Chan C."/>
        </authorList>
    </citation>
    <scope>NUCLEOTIDE SEQUENCE [LARGE SCALE GENOMIC DNA]</scope>
</reference>
<dbReference type="EC" id="1.1.1.179" evidence="3"/>
<dbReference type="SUPFAM" id="SSF55347">
    <property type="entry name" value="Glyceraldehyde-3-phosphate dehydrogenase-like, C-terminal domain"/>
    <property type="match status" value="1"/>
</dbReference>
<feature type="region of interest" description="Disordered" evidence="6">
    <location>
        <begin position="334"/>
        <end position="366"/>
    </location>
</feature>
<dbReference type="Proteomes" id="UP001189429">
    <property type="component" value="Unassembled WGS sequence"/>
</dbReference>
<evidence type="ECO:0000313" key="8">
    <source>
        <dbReference type="EMBL" id="CAK0866616.1"/>
    </source>
</evidence>
<organism evidence="8 9">
    <name type="scientific">Prorocentrum cordatum</name>
    <dbReference type="NCBI Taxonomy" id="2364126"/>
    <lineage>
        <taxon>Eukaryota</taxon>
        <taxon>Sar</taxon>
        <taxon>Alveolata</taxon>
        <taxon>Dinophyceae</taxon>
        <taxon>Prorocentrales</taxon>
        <taxon>Prorocentraceae</taxon>
        <taxon>Prorocentrum</taxon>
    </lineage>
</organism>
<evidence type="ECO:0000256" key="4">
    <source>
        <dbReference type="ARBA" id="ARBA00042988"/>
    </source>
</evidence>
<dbReference type="InterPro" id="IPR036291">
    <property type="entry name" value="NAD(P)-bd_dom_sf"/>
</dbReference>
<dbReference type="InterPro" id="IPR050984">
    <property type="entry name" value="Gfo/Idh/MocA_domain"/>
</dbReference>
<accession>A0ABN9V1L8</accession>
<comment type="caution">
    <text evidence="8">The sequence shown here is derived from an EMBL/GenBank/DDBJ whole genome shotgun (WGS) entry which is preliminary data.</text>
</comment>
<dbReference type="PANTHER" id="PTHR22604">
    <property type="entry name" value="OXIDOREDUCTASES"/>
    <property type="match status" value="1"/>
</dbReference>
<dbReference type="EMBL" id="CAUYUJ010016553">
    <property type="protein sequence ID" value="CAK0866616.1"/>
    <property type="molecule type" value="Genomic_DNA"/>
</dbReference>
<dbReference type="PANTHER" id="PTHR22604:SF105">
    <property type="entry name" value="TRANS-1,2-DIHYDROBENZENE-1,2-DIOL DEHYDROGENASE"/>
    <property type="match status" value="1"/>
</dbReference>
<evidence type="ECO:0000259" key="7">
    <source>
        <dbReference type="Pfam" id="PF01408"/>
    </source>
</evidence>
<dbReference type="Gene3D" id="3.30.360.10">
    <property type="entry name" value="Dihydrodipicolinate Reductase, domain 2"/>
    <property type="match status" value="1"/>
</dbReference>
<evidence type="ECO:0000256" key="2">
    <source>
        <dbReference type="ARBA" id="ARBA00023002"/>
    </source>
</evidence>
<dbReference type="Gene3D" id="3.40.50.720">
    <property type="entry name" value="NAD(P)-binding Rossmann-like Domain"/>
    <property type="match status" value="1"/>
</dbReference>
<dbReference type="Pfam" id="PF01408">
    <property type="entry name" value="GFO_IDH_MocA"/>
    <property type="match status" value="1"/>
</dbReference>
<protein>
    <recommendedName>
        <fullName evidence="3">D-xylose 1-dehydrogenase (NADP(+), D-xylono-1,5-lactone-forming)</fullName>
        <ecNumber evidence="3">1.1.1.179</ecNumber>
    </recommendedName>
    <alternativeName>
        <fullName evidence="4">D-xylose-NADP dehydrogenase</fullName>
    </alternativeName>
</protein>
<dbReference type="InterPro" id="IPR000683">
    <property type="entry name" value="Gfo/Idh/MocA-like_OxRdtase_N"/>
</dbReference>
<keyword evidence="2" id="KW-0560">Oxidoreductase</keyword>
<comment type="similarity">
    <text evidence="1">Belongs to the Gfo/Idh/MocA family.</text>
</comment>
<evidence type="ECO:0000256" key="1">
    <source>
        <dbReference type="ARBA" id="ARBA00010928"/>
    </source>
</evidence>
<evidence type="ECO:0000256" key="6">
    <source>
        <dbReference type="SAM" id="MobiDB-lite"/>
    </source>
</evidence>
<gene>
    <name evidence="8" type="ORF">PCOR1329_LOCUS53750</name>
</gene>
<evidence type="ECO:0000313" key="9">
    <source>
        <dbReference type="Proteomes" id="UP001189429"/>
    </source>
</evidence>
<feature type="domain" description="Gfo/Idh/MocA-like oxidoreductase N-terminal" evidence="7">
    <location>
        <begin position="25"/>
        <end position="144"/>
    </location>
</feature>
<proteinExistence type="inferred from homology"/>
<keyword evidence="9" id="KW-1185">Reference proteome</keyword>
<sequence>MDPLPAPLDVRRGLTEASSVSRRLHWGILGASDISSDWAKCLKEVPGAELVAVAARTSTGRRSSLLPTAFHPRSAYGDYSDLLENKKIDVVYIGTITSTHKDLTLRAIAAGKHVVCEKPLAETLADAEEMYRAAEAKGVMLQEGMWQRFFPAVDKAREFMEDGSIGDVSLVRSEFPDPCYAVQAAPFAFGTRGFKGVVATGPFSSGRDASAAVAQFDAGCAMFSFPKWDSEYPEKIEIIGSKGCLSLEQWGHCPTRLVVSLTPEQCLQGPSVLAAEGARGAAPHTSSSQCGMQPILKTFDYTRGGGSFAGAGGSAGSEVAFLESARFLVPGPGGPQVHSGGSEAVPAVHEGRVPPGDVDFGRHCSG</sequence>
<evidence type="ECO:0000256" key="3">
    <source>
        <dbReference type="ARBA" id="ARBA00038984"/>
    </source>
</evidence>